<dbReference type="AlphaFoldDB" id="A0A6C0IX92"/>
<dbReference type="EMBL" id="MN740273">
    <property type="protein sequence ID" value="QHT97160.1"/>
    <property type="molecule type" value="Genomic_DNA"/>
</dbReference>
<proteinExistence type="predicted"/>
<organism evidence="1">
    <name type="scientific">viral metagenome</name>
    <dbReference type="NCBI Taxonomy" id="1070528"/>
    <lineage>
        <taxon>unclassified sequences</taxon>
        <taxon>metagenomes</taxon>
        <taxon>organismal metagenomes</taxon>
    </lineage>
</organism>
<reference evidence="1" key="1">
    <citation type="journal article" date="2020" name="Nature">
        <title>Giant virus diversity and host interactions through global metagenomics.</title>
        <authorList>
            <person name="Schulz F."/>
            <person name="Roux S."/>
            <person name="Paez-Espino D."/>
            <person name="Jungbluth S."/>
            <person name="Walsh D.A."/>
            <person name="Denef V.J."/>
            <person name="McMahon K.D."/>
            <person name="Konstantinidis K.T."/>
            <person name="Eloe-Fadrosh E.A."/>
            <person name="Kyrpides N.C."/>
            <person name="Woyke T."/>
        </authorList>
    </citation>
    <scope>NUCLEOTIDE SEQUENCE</scope>
    <source>
        <strain evidence="1">GVMAG-M-3300025138-11</strain>
    </source>
</reference>
<accession>A0A6C0IX92</accession>
<protein>
    <submittedName>
        <fullName evidence="1">Uncharacterized protein</fullName>
    </submittedName>
</protein>
<name>A0A6C0IX92_9ZZZZ</name>
<evidence type="ECO:0000313" key="1">
    <source>
        <dbReference type="EMBL" id="QHT97160.1"/>
    </source>
</evidence>
<sequence length="272" mass="31012">MKYLYIFFIFLILYYIFNYNNESYSNYHTKNRDLDYIKKRLKIPNKKSQKIPVSPISLKKTKKIRAVDGYKDSTRIPDDNSDLSSYVLNQPNIDDIIDSPIDLTKFKKKNPKLKKVKKSKVNKSTTNKHKVRETKVKKSELNSCMFVSSINNEAVVCPKNYSLYTGAKIGSTDGNLECNSEKPKTIKSKAKVKVKKGKIEIITITNPGMNYYDIPGIKILGEGKGAKAIARIKDKKVNEIIIANKGSGYTKDTQVIIEKPKITMFCNLCCKK</sequence>